<proteinExistence type="inferred from homology"/>
<dbReference type="GO" id="GO:0016616">
    <property type="term" value="F:oxidoreductase activity, acting on the CH-OH group of donors, NAD or NADP as acceptor"/>
    <property type="evidence" value="ECO:0007669"/>
    <property type="project" value="TreeGrafter"/>
</dbReference>
<evidence type="ECO:0000256" key="2">
    <source>
        <dbReference type="ARBA" id="ARBA00023445"/>
    </source>
</evidence>
<accession>A0A8E2JR90</accession>
<reference evidence="4 5" key="1">
    <citation type="journal article" date="2016" name="Nat. Commun.">
        <title>Ectomycorrhizal ecology is imprinted in the genome of the dominant symbiotic fungus Cenococcum geophilum.</title>
        <authorList>
            <consortium name="DOE Joint Genome Institute"/>
            <person name="Peter M."/>
            <person name="Kohler A."/>
            <person name="Ohm R.A."/>
            <person name="Kuo A."/>
            <person name="Krutzmann J."/>
            <person name="Morin E."/>
            <person name="Arend M."/>
            <person name="Barry K.W."/>
            <person name="Binder M."/>
            <person name="Choi C."/>
            <person name="Clum A."/>
            <person name="Copeland A."/>
            <person name="Grisel N."/>
            <person name="Haridas S."/>
            <person name="Kipfer T."/>
            <person name="LaButti K."/>
            <person name="Lindquist E."/>
            <person name="Lipzen A."/>
            <person name="Maire R."/>
            <person name="Meier B."/>
            <person name="Mihaltcheva S."/>
            <person name="Molinier V."/>
            <person name="Murat C."/>
            <person name="Poggeler S."/>
            <person name="Quandt C.A."/>
            <person name="Sperisen C."/>
            <person name="Tritt A."/>
            <person name="Tisserant E."/>
            <person name="Crous P.W."/>
            <person name="Henrissat B."/>
            <person name="Nehls U."/>
            <person name="Egli S."/>
            <person name="Spatafora J.W."/>
            <person name="Grigoriev I.V."/>
            <person name="Martin F.M."/>
        </authorList>
    </citation>
    <scope>NUCLEOTIDE SEQUENCE [LARGE SCALE GENOMIC DNA]</scope>
    <source>
        <strain evidence="4 5">CBS 207.34</strain>
    </source>
</reference>
<dbReference type="EMBL" id="KV750032">
    <property type="protein sequence ID" value="OCL06584.1"/>
    <property type="molecule type" value="Genomic_DNA"/>
</dbReference>
<protein>
    <submittedName>
        <fullName evidence="4">Aldehyde reductase</fullName>
    </submittedName>
</protein>
<evidence type="ECO:0000256" key="1">
    <source>
        <dbReference type="ARBA" id="ARBA00023002"/>
    </source>
</evidence>
<comment type="similarity">
    <text evidence="2">Belongs to the NAD(P)-dependent epimerase/dehydratase family. Dihydroflavonol-4-reductase subfamily.</text>
</comment>
<sequence>MSPISVPPQSVLEPGSLILVTGITSYVGAHVADQLLKRGFRVRGVVRDVSKAAWLEERFTKEYGKGMYEVAHIPDLSIEGALNQSMEGKSCVIHLATILIFDGATATPNDFILPTIAFALNALKSADRSPTVSRFVFCSSTVSAAQVPPNTHITITKDMFNEAAIEASRAPPPYSPSHVMTSYSASKALAEKAILKYISEHPDSKLTVNIVLPEFNSGVPLSVEHQGYPTSVGNLKATFEGDYMRAKFFPPLFYIHVVDDALLHIAGLLHPGVKSERIFGAVEPKNLNTTLALFRRLYPHRQFMEDDPTEGENWAVHQENTRAEELLRWMGKDGWTSMEESFKEVSDSLI</sequence>
<dbReference type="PANTHER" id="PTHR10366">
    <property type="entry name" value="NAD DEPENDENT EPIMERASE/DEHYDRATASE"/>
    <property type="match status" value="1"/>
</dbReference>
<feature type="domain" description="NAD-dependent epimerase/dehydratase" evidence="3">
    <location>
        <begin position="18"/>
        <end position="205"/>
    </location>
</feature>
<keyword evidence="1" id="KW-0560">Oxidoreductase</keyword>
<evidence type="ECO:0000313" key="5">
    <source>
        <dbReference type="Proteomes" id="UP000250140"/>
    </source>
</evidence>
<evidence type="ECO:0000313" key="4">
    <source>
        <dbReference type="EMBL" id="OCL06584.1"/>
    </source>
</evidence>
<dbReference type="Pfam" id="PF01370">
    <property type="entry name" value="Epimerase"/>
    <property type="match status" value="1"/>
</dbReference>
<dbReference type="Proteomes" id="UP000250140">
    <property type="component" value="Unassembled WGS sequence"/>
</dbReference>
<organism evidence="4 5">
    <name type="scientific">Glonium stellatum</name>
    <dbReference type="NCBI Taxonomy" id="574774"/>
    <lineage>
        <taxon>Eukaryota</taxon>
        <taxon>Fungi</taxon>
        <taxon>Dikarya</taxon>
        <taxon>Ascomycota</taxon>
        <taxon>Pezizomycotina</taxon>
        <taxon>Dothideomycetes</taxon>
        <taxon>Pleosporomycetidae</taxon>
        <taxon>Gloniales</taxon>
        <taxon>Gloniaceae</taxon>
        <taxon>Glonium</taxon>
    </lineage>
</organism>
<gene>
    <name evidence="4" type="ORF">AOQ84DRAFT_410717</name>
</gene>
<evidence type="ECO:0000259" key="3">
    <source>
        <dbReference type="Pfam" id="PF01370"/>
    </source>
</evidence>
<dbReference type="InterPro" id="IPR001509">
    <property type="entry name" value="Epimerase_deHydtase"/>
</dbReference>
<dbReference type="Gene3D" id="3.40.50.720">
    <property type="entry name" value="NAD(P)-binding Rossmann-like Domain"/>
    <property type="match status" value="1"/>
</dbReference>
<keyword evidence="5" id="KW-1185">Reference proteome</keyword>
<dbReference type="OrthoDB" id="2735536at2759"/>
<dbReference type="SUPFAM" id="SSF51735">
    <property type="entry name" value="NAD(P)-binding Rossmann-fold domains"/>
    <property type="match status" value="1"/>
</dbReference>
<dbReference type="AlphaFoldDB" id="A0A8E2JR90"/>
<dbReference type="InterPro" id="IPR050425">
    <property type="entry name" value="NAD(P)_dehydrat-like"/>
</dbReference>
<dbReference type="InterPro" id="IPR036291">
    <property type="entry name" value="NAD(P)-bd_dom_sf"/>
</dbReference>
<dbReference type="PANTHER" id="PTHR10366:SF562">
    <property type="entry name" value="ALDEHYDE REDUCTASE II (AFU_ORTHOLOGUE AFUA_1G11360)"/>
    <property type="match status" value="1"/>
</dbReference>
<name>A0A8E2JR90_9PEZI</name>